<comment type="caution">
    <text evidence="2">The sequence shown here is derived from an EMBL/GenBank/DDBJ whole genome shotgun (WGS) entry which is preliminary data.</text>
</comment>
<accession>A0AAE3A4I3</accession>
<protein>
    <recommendedName>
        <fullName evidence="4">ATP-binding protein</fullName>
    </recommendedName>
</protein>
<evidence type="ECO:0000313" key="2">
    <source>
        <dbReference type="EMBL" id="MCC2121329.1"/>
    </source>
</evidence>
<reference evidence="2 3" key="1">
    <citation type="submission" date="2021-10" db="EMBL/GenBank/DDBJ databases">
        <title>Anaerobic single-cell dispensing facilitates the cultivation of human gut bacteria.</title>
        <authorList>
            <person name="Afrizal A."/>
        </authorList>
    </citation>
    <scope>NUCLEOTIDE SEQUENCE [LARGE SCALE GENOMIC DNA]</scope>
    <source>
        <strain evidence="2 3">CLA-AA-H273</strain>
    </source>
</reference>
<keyword evidence="1" id="KW-0472">Membrane</keyword>
<sequence length="301" mass="34979">MSQSGFEMFSNVAGMVIVIADVIFFYALWNIFCKNKKEKMSMMIGSVLLLLNIGLGFISSLPTSGRLIISAIAILTYSIVRYKKHCEKPVFILTLFYGLRSFSLLVANSVFQYVNNSVFQLLDSSSENYIENMYLYLVYTQILLFGLYIVLFALMLTVVWKIVISFNKMSWYDVWFLSVLNVAGGLFAEVIINISIVKIKNEVFDLFQVKEELLWKLPLIAVLLFLGELAAITIYQKYRELQREKENYFVEQQQIKAMKLRLEEAENFYGSIRKVRHEMKNHMTNIKGLRQEISMRKLTVT</sequence>
<evidence type="ECO:0000313" key="3">
    <source>
        <dbReference type="Proteomes" id="UP001197795"/>
    </source>
</evidence>
<keyword evidence="1" id="KW-0812">Transmembrane</keyword>
<feature type="transmembrane region" description="Helical" evidence="1">
    <location>
        <begin position="174"/>
        <end position="197"/>
    </location>
</feature>
<feature type="transmembrane region" description="Helical" evidence="1">
    <location>
        <begin position="92"/>
        <end position="114"/>
    </location>
</feature>
<dbReference type="RefSeq" id="WP_227734012.1">
    <property type="nucleotide sequence ID" value="NZ_JAJEPV010000075.1"/>
</dbReference>
<dbReference type="Proteomes" id="UP001197795">
    <property type="component" value="Unassembled WGS sequence"/>
</dbReference>
<keyword evidence="3" id="KW-1185">Reference proteome</keyword>
<name>A0AAE3A4I3_9FIRM</name>
<feature type="transmembrane region" description="Helical" evidence="1">
    <location>
        <begin position="217"/>
        <end position="235"/>
    </location>
</feature>
<dbReference type="EMBL" id="JAJEPV010000075">
    <property type="protein sequence ID" value="MCC2121329.1"/>
    <property type="molecule type" value="Genomic_DNA"/>
</dbReference>
<feature type="transmembrane region" description="Helical" evidence="1">
    <location>
        <begin position="12"/>
        <end position="33"/>
    </location>
</feature>
<dbReference type="AlphaFoldDB" id="A0AAE3A4I3"/>
<feature type="transmembrane region" description="Helical" evidence="1">
    <location>
        <begin position="40"/>
        <end position="58"/>
    </location>
</feature>
<evidence type="ECO:0008006" key="4">
    <source>
        <dbReference type="Google" id="ProtNLM"/>
    </source>
</evidence>
<evidence type="ECO:0000256" key="1">
    <source>
        <dbReference type="SAM" id="Phobius"/>
    </source>
</evidence>
<feature type="transmembrane region" description="Helical" evidence="1">
    <location>
        <begin position="134"/>
        <end position="162"/>
    </location>
</feature>
<feature type="transmembrane region" description="Helical" evidence="1">
    <location>
        <begin position="64"/>
        <end position="80"/>
    </location>
</feature>
<gene>
    <name evidence="2" type="ORF">LKD75_17380</name>
</gene>
<organism evidence="2 3">
    <name type="scientific">Waltera acetigignens</name>
    <dbReference type="NCBI Taxonomy" id="2981769"/>
    <lineage>
        <taxon>Bacteria</taxon>
        <taxon>Bacillati</taxon>
        <taxon>Bacillota</taxon>
        <taxon>Clostridia</taxon>
        <taxon>Lachnospirales</taxon>
        <taxon>Lachnospiraceae</taxon>
        <taxon>Waltera</taxon>
    </lineage>
</organism>
<proteinExistence type="predicted"/>
<keyword evidence="1" id="KW-1133">Transmembrane helix</keyword>